<protein>
    <recommendedName>
        <fullName evidence="5">BZIP domain-containing protein</fullName>
    </recommendedName>
</protein>
<dbReference type="GO" id="GO:0005634">
    <property type="term" value="C:nucleus"/>
    <property type="evidence" value="ECO:0007669"/>
    <property type="project" value="UniProtKB-SubCell"/>
</dbReference>
<name>A0A9P8UCK8_9PEZI</name>
<dbReference type="InterPro" id="IPR004827">
    <property type="entry name" value="bZIP"/>
</dbReference>
<evidence type="ECO:0000259" key="5">
    <source>
        <dbReference type="PROSITE" id="PS00036"/>
    </source>
</evidence>
<comment type="caution">
    <text evidence="6">The sequence shown here is derived from an EMBL/GenBank/DDBJ whole genome shotgun (WGS) entry which is preliminary data.</text>
</comment>
<dbReference type="PANTHER" id="PTHR19304">
    <property type="entry name" value="CYCLIC-AMP RESPONSE ELEMENT BINDING PROTEIN"/>
    <property type="match status" value="1"/>
</dbReference>
<dbReference type="AlphaFoldDB" id="A0A9P8UCK8"/>
<keyword evidence="3" id="KW-0804">Transcription</keyword>
<comment type="subcellular location">
    <subcellularLocation>
        <location evidence="1">Nucleus</location>
    </subcellularLocation>
</comment>
<dbReference type="RefSeq" id="XP_045953335.1">
    <property type="nucleotide sequence ID" value="XM_046109304.1"/>
</dbReference>
<proteinExistence type="predicted"/>
<dbReference type="PROSITE" id="PS00036">
    <property type="entry name" value="BZIP_BASIC"/>
    <property type="match status" value="1"/>
</dbReference>
<evidence type="ECO:0000256" key="1">
    <source>
        <dbReference type="ARBA" id="ARBA00004123"/>
    </source>
</evidence>
<reference evidence="6" key="1">
    <citation type="journal article" date="2021" name="Nat. Commun.">
        <title>Genetic determinants of endophytism in the Arabidopsis root mycobiome.</title>
        <authorList>
            <person name="Mesny F."/>
            <person name="Miyauchi S."/>
            <person name="Thiergart T."/>
            <person name="Pickel B."/>
            <person name="Atanasova L."/>
            <person name="Karlsson M."/>
            <person name="Huettel B."/>
            <person name="Barry K.W."/>
            <person name="Haridas S."/>
            <person name="Chen C."/>
            <person name="Bauer D."/>
            <person name="Andreopoulos W."/>
            <person name="Pangilinan J."/>
            <person name="LaButti K."/>
            <person name="Riley R."/>
            <person name="Lipzen A."/>
            <person name="Clum A."/>
            <person name="Drula E."/>
            <person name="Henrissat B."/>
            <person name="Kohler A."/>
            <person name="Grigoriev I.V."/>
            <person name="Martin F.M."/>
            <person name="Hacquard S."/>
        </authorList>
    </citation>
    <scope>NUCLEOTIDE SEQUENCE</scope>
    <source>
        <strain evidence="6">MPI-SDFR-AT-0073</strain>
    </source>
</reference>
<dbReference type="GO" id="GO:0003700">
    <property type="term" value="F:DNA-binding transcription factor activity"/>
    <property type="evidence" value="ECO:0007669"/>
    <property type="project" value="InterPro"/>
</dbReference>
<dbReference type="InterPro" id="IPR046347">
    <property type="entry name" value="bZIP_sf"/>
</dbReference>
<gene>
    <name evidence="6" type="ORF">BKA67DRAFT_695339</name>
</gene>
<dbReference type="Proteomes" id="UP000758603">
    <property type="component" value="Unassembled WGS sequence"/>
</dbReference>
<dbReference type="SMART" id="SM00338">
    <property type="entry name" value="BRLZ"/>
    <property type="match status" value="1"/>
</dbReference>
<dbReference type="CDD" id="cd14687">
    <property type="entry name" value="bZIP_ATF2"/>
    <property type="match status" value="1"/>
</dbReference>
<evidence type="ECO:0000313" key="6">
    <source>
        <dbReference type="EMBL" id="KAH6646821.1"/>
    </source>
</evidence>
<dbReference type="InterPro" id="IPR051027">
    <property type="entry name" value="bZIP_transcription_factors"/>
</dbReference>
<keyword evidence="7" id="KW-1185">Reference proteome</keyword>
<keyword evidence="4" id="KW-0539">Nucleus</keyword>
<feature type="domain" description="BZIP" evidence="5">
    <location>
        <begin position="132"/>
        <end position="145"/>
    </location>
</feature>
<evidence type="ECO:0000256" key="3">
    <source>
        <dbReference type="ARBA" id="ARBA00023163"/>
    </source>
</evidence>
<accession>A0A9P8UCK8</accession>
<evidence type="ECO:0000313" key="7">
    <source>
        <dbReference type="Proteomes" id="UP000758603"/>
    </source>
</evidence>
<evidence type="ECO:0000256" key="4">
    <source>
        <dbReference type="ARBA" id="ARBA00023242"/>
    </source>
</evidence>
<sequence length="226" mass="25411">MKSWPTSSLAIQHGDLNHLQAMITAKDSAEDYPECYGMGDPPSGNLCSMQGLLTPTVFFNDMVQLEQIGSSLEWEIDSNSLVLVIDNIFGEHASFRYHNNCIVCEGRTKESAQYFKVCIVELRDKPSRQLSKEKNRIAASKCRRKKVAEHQLEEEWGILKAQNNILKAFTGQLQDEVLYLKDEVLKHGTCDFLPIQSYIKQAATSSRLIANENDTPSQPVSIKSGQ</sequence>
<dbReference type="GeneID" id="70138195"/>
<dbReference type="Gene3D" id="1.20.5.170">
    <property type="match status" value="1"/>
</dbReference>
<dbReference type="Pfam" id="PF00170">
    <property type="entry name" value="bZIP_1"/>
    <property type="match status" value="1"/>
</dbReference>
<organism evidence="6 7">
    <name type="scientific">Truncatella angustata</name>
    <dbReference type="NCBI Taxonomy" id="152316"/>
    <lineage>
        <taxon>Eukaryota</taxon>
        <taxon>Fungi</taxon>
        <taxon>Dikarya</taxon>
        <taxon>Ascomycota</taxon>
        <taxon>Pezizomycotina</taxon>
        <taxon>Sordariomycetes</taxon>
        <taxon>Xylariomycetidae</taxon>
        <taxon>Amphisphaeriales</taxon>
        <taxon>Sporocadaceae</taxon>
        <taxon>Truncatella</taxon>
    </lineage>
</organism>
<dbReference type="OrthoDB" id="295274at2759"/>
<keyword evidence="2" id="KW-0805">Transcription regulation</keyword>
<dbReference type="SUPFAM" id="SSF57959">
    <property type="entry name" value="Leucine zipper domain"/>
    <property type="match status" value="1"/>
</dbReference>
<evidence type="ECO:0000256" key="2">
    <source>
        <dbReference type="ARBA" id="ARBA00023015"/>
    </source>
</evidence>
<dbReference type="EMBL" id="JAGPXC010000009">
    <property type="protein sequence ID" value="KAH6646821.1"/>
    <property type="molecule type" value="Genomic_DNA"/>
</dbReference>